<proteinExistence type="predicted"/>
<dbReference type="AlphaFoldDB" id="A0A7V5J0U6"/>
<name>A0A7V5J0U6_UNCKA</name>
<protein>
    <submittedName>
        <fullName evidence="1">Uncharacterized protein</fullName>
    </submittedName>
</protein>
<reference evidence="1" key="1">
    <citation type="journal article" date="2020" name="mSystems">
        <title>Genome- and Community-Level Interaction Insights into Carbon Utilization and Element Cycling Functions of Hydrothermarchaeota in Hydrothermal Sediment.</title>
        <authorList>
            <person name="Zhou Z."/>
            <person name="Liu Y."/>
            <person name="Xu W."/>
            <person name="Pan J."/>
            <person name="Luo Z.H."/>
            <person name="Li M."/>
        </authorList>
    </citation>
    <scope>NUCLEOTIDE SEQUENCE [LARGE SCALE GENOMIC DNA]</scope>
    <source>
        <strain evidence="1">HyVt-517</strain>
    </source>
</reference>
<dbReference type="EMBL" id="DRNS01000015">
    <property type="protein sequence ID" value="HHH14114.1"/>
    <property type="molecule type" value="Genomic_DNA"/>
</dbReference>
<evidence type="ECO:0000313" key="1">
    <source>
        <dbReference type="EMBL" id="HHH14114.1"/>
    </source>
</evidence>
<dbReference type="Proteomes" id="UP000886106">
    <property type="component" value="Unassembled WGS sequence"/>
</dbReference>
<gene>
    <name evidence="1" type="ORF">ENJ78_00205</name>
</gene>
<organism evidence="1">
    <name type="scientific">candidate division WWE3 bacterium</name>
    <dbReference type="NCBI Taxonomy" id="2053526"/>
    <lineage>
        <taxon>Bacteria</taxon>
        <taxon>Katanobacteria</taxon>
    </lineage>
</organism>
<accession>A0A7V5J0U6</accession>
<comment type="caution">
    <text evidence="1">The sequence shown here is derived from an EMBL/GenBank/DDBJ whole genome shotgun (WGS) entry which is preliminary data.</text>
</comment>
<sequence>MGSLTAFTLGAQDAKNLVSEFAPTFEEQDLISQEKYSFYCKLQIDGAISKPFSARSLPPEPIDDARDYSQDIKKYALEKYGRDKAYVEEKIRRWINRPFDVGMAVSERYNKLKKKGKTKK</sequence>